<comment type="caution">
    <text evidence="2">The sequence shown here is derived from an EMBL/GenBank/DDBJ whole genome shotgun (WGS) entry which is preliminary data.</text>
</comment>
<protein>
    <submittedName>
        <fullName evidence="2">Mitochondrial protein</fullName>
    </submittedName>
</protein>
<evidence type="ECO:0000259" key="1">
    <source>
        <dbReference type="Pfam" id="PF26057"/>
    </source>
</evidence>
<dbReference type="AlphaFoldDB" id="A0AAW2KLZ9"/>
<evidence type="ECO:0000313" key="2">
    <source>
        <dbReference type="EMBL" id="KAL0307985.1"/>
    </source>
</evidence>
<dbReference type="Pfam" id="PF26057">
    <property type="entry name" value="DUF8018"/>
    <property type="match status" value="1"/>
</dbReference>
<sequence>MVGGDSVRTIQSRLLSNNPEPSFEEIQRAHIDAQDRFEVKVEILRQMATLDPDGDWERRGARALDNPHTSTGKFARNLKSCTWGESFLCSLRILVIQIINSWEVGMRTLVSFCASVPGFRILGLLNSSIYGSKDCYFLLSEVKAKASWSLPSSVESDFPFDSGLDWLRAIHRSIRAPVQASPFWANGESSRSGLKSNSSIASASVPPAMPLYRRWVGYSLIWAYKRAWGLEVGEGVRLGEYPDFSFSAVFDFGAGVSVTRLLLSIPSTESKKKKSYTCTMGLDRYACRILPNPLTSSLASQAVNFIEPSSLLSMLPLSFPPGSSLQQMRSHMRKRTVLVIGSYPDLEFSLPSRVKGMRSQ</sequence>
<name>A0AAW2KLZ9_9LAMI</name>
<dbReference type="EMBL" id="JACGWM010000289">
    <property type="protein sequence ID" value="KAL0307985.1"/>
    <property type="molecule type" value="Genomic_DNA"/>
</dbReference>
<reference evidence="2" key="2">
    <citation type="journal article" date="2024" name="Plant">
        <title>Genomic evolution and insights into agronomic trait innovations of Sesamum species.</title>
        <authorList>
            <person name="Miao H."/>
            <person name="Wang L."/>
            <person name="Qu L."/>
            <person name="Liu H."/>
            <person name="Sun Y."/>
            <person name="Le M."/>
            <person name="Wang Q."/>
            <person name="Wei S."/>
            <person name="Zheng Y."/>
            <person name="Lin W."/>
            <person name="Duan Y."/>
            <person name="Cao H."/>
            <person name="Xiong S."/>
            <person name="Wang X."/>
            <person name="Wei L."/>
            <person name="Li C."/>
            <person name="Ma Q."/>
            <person name="Ju M."/>
            <person name="Zhao R."/>
            <person name="Li G."/>
            <person name="Mu C."/>
            <person name="Tian Q."/>
            <person name="Mei H."/>
            <person name="Zhang T."/>
            <person name="Gao T."/>
            <person name="Zhang H."/>
        </authorList>
    </citation>
    <scope>NUCLEOTIDE SEQUENCE</scope>
    <source>
        <strain evidence="2">KEN8</strain>
    </source>
</reference>
<gene>
    <name evidence="2" type="ORF">Scaly_2964100</name>
</gene>
<accession>A0AAW2KLZ9</accession>
<dbReference type="PANTHER" id="PTHR35289:SF1">
    <property type="entry name" value="ATP SYNTHASE 9 MITOCHONDRIAL-RELATED"/>
    <property type="match status" value="1"/>
</dbReference>
<dbReference type="InterPro" id="IPR058331">
    <property type="entry name" value="DUF8018"/>
</dbReference>
<reference evidence="2" key="1">
    <citation type="submission" date="2020-06" db="EMBL/GenBank/DDBJ databases">
        <authorList>
            <person name="Li T."/>
            <person name="Hu X."/>
            <person name="Zhang T."/>
            <person name="Song X."/>
            <person name="Zhang H."/>
            <person name="Dai N."/>
            <person name="Sheng W."/>
            <person name="Hou X."/>
            <person name="Wei L."/>
        </authorList>
    </citation>
    <scope>NUCLEOTIDE SEQUENCE</scope>
    <source>
        <strain evidence="2">KEN8</strain>
        <tissue evidence="2">Leaf</tissue>
    </source>
</reference>
<organism evidence="2">
    <name type="scientific">Sesamum calycinum</name>
    <dbReference type="NCBI Taxonomy" id="2727403"/>
    <lineage>
        <taxon>Eukaryota</taxon>
        <taxon>Viridiplantae</taxon>
        <taxon>Streptophyta</taxon>
        <taxon>Embryophyta</taxon>
        <taxon>Tracheophyta</taxon>
        <taxon>Spermatophyta</taxon>
        <taxon>Magnoliopsida</taxon>
        <taxon>eudicotyledons</taxon>
        <taxon>Gunneridae</taxon>
        <taxon>Pentapetalae</taxon>
        <taxon>asterids</taxon>
        <taxon>lamiids</taxon>
        <taxon>Lamiales</taxon>
        <taxon>Pedaliaceae</taxon>
        <taxon>Sesamum</taxon>
    </lineage>
</organism>
<feature type="domain" description="DUF8018" evidence="1">
    <location>
        <begin position="1"/>
        <end position="73"/>
    </location>
</feature>
<proteinExistence type="predicted"/>
<dbReference type="InterPro" id="IPR052694">
    <property type="entry name" value="Mt_uS3-like"/>
</dbReference>
<dbReference type="PANTHER" id="PTHR35289">
    <property type="entry name" value="TRANSMEMBRANE PROTEIN"/>
    <property type="match status" value="1"/>
</dbReference>